<dbReference type="EMBL" id="JADWDJ010000006">
    <property type="protein sequence ID" value="KAG5279533.1"/>
    <property type="molecule type" value="Genomic_DNA"/>
</dbReference>
<evidence type="ECO:0000256" key="1">
    <source>
        <dbReference type="ARBA" id="ARBA00004141"/>
    </source>
</evidence>
<reference evidence="8" key="1">
    <citation type="submission" date="2020-10" db="EMBL/GenBank/DDBJ databases">
        <title>Chromosome-scale genome assembly of the Allis shad, Alosa alosa.</title>
        <authorList>
            <person name="Margot Z."/>
            <person name="Christophe K."/>
            <person name="Cabau C."/>
            <person name="Louis A."/>
            <person name="Berthelot C."/>
            <person name="Parey E."/>
            <person name="Roest Crollius H."/>
            <person name="Montfort J."/>
            <person name="Robinson-Rechavi M."/>
            <person name="Bucao C."/>
            <person name="Bouchez O."/>
            <person name="Gislard M."/>
            <person name="Lluch J."/>
            <person name="Milhes M."/>
            <person name="Lampietro C."/>
            <person name="Lopez Roques C."/>
            <person name="Donnadieu C."/>
            <person name="Braasch I."/>
            <person name="Desvignes T."/>
            <person name="Postlethwait J."/>
            <person name="Bobe J."/>
            <person name="Guiguen Y."/>
        </authorList>
    </citation>
    <scope>NUCLEOTIDE SEQUENCE</scope>
    <source>
        <strain evidence="8">M-15738</strain>
        <tissue evidence="8">Blood</tissue>
    </source>
</reference>
<keyword evidence="5 6" id="KW-0472">Membrane</keyword>
<comment type="caution">
    <text evidence="8">The sequence shown here is derived from an EMBL/GenBank/DDBJ whole genome shotgun (WGS) entry which is preliminary data.</text>
</comment>
<feature type="domain" description="TMC" evidence="7">
    <location>
        <begin position="446"/>
        <end position="477"/>
    </location>
</feature>
<evidence type="ECO:0000256" key="4">
    <source>
        <dbReference type="ARBA" id="ARBA00022989"/>
    </source>
</evidence>
<feature type="transmembrane region" description="Helical" evidence="6">
    <location>
        <begin position="175"/>
        <end position="196"/>
    </location>
</feature>
<comment type="subcellular location">
    <subcellularLocation>
        <location evidence="1 6">Membrane</location>
        <topology evidence="1 6">Multi-pass membrane protein</topology>
    </subcellularLocation>
</comment>
<evidence type="ECO:0000256" key="6">
    <source>
        <dbReference type="RuleBase" id="RU310713"/>
    </source>
</evidence>
<name>A0AAV6GWN7_9TELE</name>
<evidence type="ECO:0000256" key="3">
    <source>
        <dbReference type="ARBA" id="ARBA00022692"/>
    </source>
</evidence>
<evidence type="ECO:0000259" key="7">
    <source>
        <dbReference type="Pfam" id="PF07810"/>
    </source>
</evidence>
<evidence type="ECO:0000256" key="5">
    <source>
        <dbReference type="ARBA" id="ARBA00023136"/>
    </source>
</evidence>
<evidence type="ECO:0000256" key="2">
    <source>
        <dbReference type="ARBA" id="ARBA00006510"/>
    </source>
</evidence>
<dbReference type="Pfam" id="PF07810">
    <property type="entry name" value="TMC"/>
    <property type="match status" value="1"/>
</dbReference>
<protein>
    <recommendedName>
        <fullName evidence="6">Transmembrane channel-like protein</fullName>
    </recommendedName>
</protein>
<feature type="transmembrane region" description="Helical" evidence="6">
    <location>
        <begin position="341"/>
        <end position="366"/>
    </location>
</feature>
<evidence type="ECO:0000313" key="9">
    <source>
        <dbReference type="Proteomes" id="UP000823561"/>
    </source>
</evidence>
<gene>
    <name evidence="8" type="ORF">AALO_G00078800</name>
</gene>
<dbReference type="AlphaFoldDB" id="A0AAV6GWN7"/>
<keyword evidence="3 6" id="KW-0812">Transmembrane</keyword>
<dbReference type="PANTHER" id="PTHR23302:SF4">
    <property type="entry name" value="TRANSMEMBRANE CHANNEL-LIKE PROTEIN 6"/>
    <property type="match status" value="1"/>
</dbReference>
<dbReference type="InterPro" id="IPR012496">
    <property type="entry name" value="TMC_dom"/>
</dbReference>
<feature type="transmembrane region" description="Helical" evidence="6">
    <location>
        <begin position="256"/>
        <end position="277"/>
    </location>
</feature>
<evidence type="ECO:0000313" key="8">
    <source>
        <dbReference type="EMBL" id="KAG5279533.1"/>
    </source>
</evidence>
<comment type="similarity">
    <text evidence="2 6">Belongs to the TMC family.</text>
</comment>
<dbReference type="GO" id="GO:0008381">
    <property type="term" value="F:mechanosensitive monoatomic ion channel activity"/>
    <property type="evidence" value="ECO:0007669"/>
    <property type="project" value="TreeGrafter"/>
</dbReference>
<dbReference type="PANTHER" id="PTHR23302">
    <property type="entry name" value="TRANSMEMBRANE CHANNEL-RELATED"/>
    <property type="match status" value="1"/>
</dbReference>
<organism evidence="8 9">
    <name type="scientific">Alosa alosa</name>
    <name type="common">allis shad</name>
    <dbReference type="NCBI Taxonomy" id="278164"/>
    <lineage>
        <taxon>Eukaryota</taxon>
        <taxon>Metazoa</taxon>
        <taxon>Chordata</taxon>
        <taxon>Craniata</taxon>
        <taxon>Vertebrata</taxon>
        <taxon>Euteleostomi</taxon>
        <taxon>Actinopterygii</taxon>
        <taxon>Neopterygii</taxon>
        <taxon>Teleostei</taxon>
        <taxon>Clupei</taxon>
        <taxon>Clupeiformes</taxon>
        <taxon>Clupeoidei</taxon>
        <taxon>Clupeidae</taxon>
        <taxon>Alosa</taxon>
    </lineage>
</organism>
<feature type="transmembrane region" description="Helical" evidence="6">
    <location>
        <begin position="378"/>
        <end position="398"/>
    </location>
</feature>
<keyword evidence="9" id="KW-1185">Reference proteome</keyword>
<accession>A0AAV6GWN7</accession>
<dbReference type="InterPro" id="IPR038900">
    <property type="entry name" value="TMC"/>
</dbReference>
<sequence>MEVVSPGYVEMIELDMDDADSDPDELVHLGSDSESNGPGQPCIQITDECLPIETHGVSLGVLSAMPSYTITRRKAELKSLKTMSRKKGVCRIRNMPLSVDEKRCLRREMRLDAEDPSTNTAFQCGCHQFALRVGRLRMHLSTLFSVKPWRGSLKQVGARFGTVVLSYFLFLRTLLLYNVVMALLVGIFVALPQAILNPDQPQAQDPTFSGLELLTGEGYFTNSLLYYGYYTNSSLRVACFQSDCGQAVKLGYSIPLAYILIIIISFFVTCVMLVYSVSKSLGKSLLSEGGLTACVFCSWDFKVTKKSSILLKQANISTQLKELISDSVAQRRKRDGIVCQWLLCGLVWTICLGCTGICVLGIYLYINFLHLKKIENVLGLPFLVSTVNLLLPGLFRTVGSMEYYQSPSTRAYVAISRNLLLKTSILILLSFHWMTDSAIGFRSHQCWETYAGQELYRHMVADLIMTLLYTILGEFFWR</sequence>
<keyword evidence="4 6" id="KW-1133">Transmembrane helix</keyword>
<feature type="transmembrane region" description="Helical" evidence="6">
    <location>
        <begin position="455"/>
        <end position="477"/>
    </location>
</feature>
<proteinExistence type="inferred from homology"/>
<feature type="transmembrane region" description="Helical" evidence="6">
    <location>
        <begin position="419"/>
        <end position="435"/>
    </location>
</feature>
<dbReference type="GO" id="GO:0005886">
    <property type="term" value="C:plasma membrane"/>
    <property type="evidence" value="ECO:0007669"/>
    <property type="project" value="InterPro"/>
</dbReference>
<dbReference type="Proteomes" id="UP000823561">
    <property type="component" value="Chromosome 6"/>
</dbReference>